<dbReference type="RefSeq" id="WP_307005136.1">
    <property type="nucleotide sequence ID" value="NZ_JAUTBK010000002.1"/>
</dbReference>
<keyword evidence="3" id="KW-1185">Reference proteome</keyword>
<dbReference type="Proteomes" id="UP001233360">
    <property type="component" value="Unassembled WGS sequence"/>
</dbReference>
<dbReference type="Gene3D" id="3.40.630.30">
    <property type="match status" value="1"/>
</dbReference>
<gene>
    <name evidence="2" type="ORF">QE380_003416</name>
</gene>
<dbReference type="CDD" id="cd04301">
    <property type="entry name" value="NAT_SF"/>
    <property type="match status" value="1"/>
</dbReference>
<accession>A0ABU0V1U5</accession>
<evidence type="ECO:0000313" key="2">
    <source>
        <dbReference type="EMBL" id="MDQ1210493.1"/>
    </source>
</evidence>
<dbReference type="PROSITE" id="PS51186">
    <property type="entry name" value="GNAT"/>
    <property type="match status" value="1"/>
</dbReference>
<evidence type="ECO:0000259" key="1">
    <source>
        <dbReference type="PROSITE" id="PS51186"/>
    </source>
</evidence>
<evidence type="ECO:0000313" key="3">
    <source>
        <dbReference type="Proteomes" id="UP001233360"/>
    </source>
</evidence>
<reference evidence="2 3" key="1">
    <citation type="submission" date="2023-07" db="EMBL/GenBank/DDBJ databases">
        <title>Functional and genomic diversity of the sorghum phyllosphere microbiome.</title>
        <authorList>
            <person name="Shade A."/>
        </authorList>
    </citation>
    <scope>NUCLEOTIDE SEQUENCE [LARGE SCALE GENOMIC DNA]</scope>
    <source>
        <strain evidence="2 3">SORGH_AS_0887</strain>
    </source>
</reference>
<sequence>MNDFQIREAQLQDRLDLVDMINQSYRGAHGRSWTTEKNMIDGLRISTDQLNEILLSHTIRFLVAEIKQHNHARLVGCLALSFSGHRVEIGTYCVANDFQNLGLGQKILAYAEQYAVHIEPKLQYYDMYVLDARHELISFYERRGYAKTGETEAYPIDAHVGMPNIPIKLIHLQKAASIKTPT</sequence>
<dbReference type="Pfam" id="PF00583">
    <property type="entry name" value="Acetyltransf_1"/>
    <property type="match status" value="1"/>
</dbReference>
<dbReference type="SUPFAM" id="SSF55729">
    <property type="entry name" value="Acyl-CoA N-acyltransferases (Nat)"/>
    <property type="match status" value="1"/>
</dbReference>
<dbReference type="InterPro" id="IPR016181">
    <property type="entry name" value="Acyl_CoA_acyltransferase"/>
</dbReference>
<protein>
    <submittedName>
        <fullName evidence="2">N-acetylglutamate synthase-like GNAT family acetyltransferase</fullName>
    </submittedName>
</protein>
<name>A0ABU0V1U5_ACIBI</name>
<comment type="caution">
    <text evidence="2">The sequence shown here is derived from an EMBL/GenBank/DDBJ whole genome shotgun (WGS) entry which is preliminary data.</text>
</comment>
<dbReference type="InterPro" id="IPR000182">
    <property type="entry name" value="GNAT_dom"/>
</dbReference>
<dbReference type="EMBL" id="JAUTBK010000002">
    <property type="protein sequence ID" value="MDQ1210493.1"/>
    <property type="molecule type" value="Genomic_DNA"/>
</dbReference>
<feature type="domain" description="N-acetyltransferase" evidence="1">
    <location>
        <begin position="4"/>
        <end position="167"/>
    </location>
</feature>
<organism evidence="2 3">
    <name type="scientific">Acinetobacter baylyi</name>
    <dbReference type="NCBI Taxonomy" id="202950"/>
    <lineage>
        <taxon>Bacteria</taxon>
        <taxon>Pseudomonadati</taxon>
        <taxon>Pseudomonadota</taxon>
        <taxon>Gammaproteobacteria</taxon>
        <taxon>Moraxellales</taxon>
        <taxon>Moraxellaceae</taxon>
        <taxon>Acinetobacter</taxon>
    </lineage>
</organism>
<proteinExistence type="predicted"/>